<comment type="caution">
    <text evidence="1">The sequence shown here is derived from an EMBL/GenBank/DDBJ whole genome shotgun (WGS) entry which is preliminary data.</text>
</comment>
<dbReference type="GeneID" id="34563598"/>
<evidence type="ECO:0000313" key="1">
    <source>
        <dbReference type="EMBL" id="OHE94215.1"/>
    </source>
</evidence>
<dbReference type="Proteomes" id="UP000176998">
    <property type="component" value="Unassembled WGS sequence"/>
</dbReference>
<protein>
    <submittedName>
        <fullName evidence="1">Uncharacterized protein</fullName>
    </submittedName>
</protein>
<organism evidence="1 2">
    <name type="scientific">Colletotrichum orchidophilum</name>
    <dbReference type="NCBI Taxonomy" id="1209926"/>
    <lineage>
        <taxon>Eukaryota</taxon>
        <taxon>Fungi</taxon>
        <taxon>Dikarya</taxon>
        <taxon>Ascomycota</taxon>
        <taxon>Pezizomycotina</taxon>
        <taxon>Sordariomycetes</taxon>
        <taxon>Hypocreomycetidae</taxon>
        <taxon>Glomerellales</taxon>
        <taxon>Glomerellaceae</taxon>
        <taxon>Colletotrichum</taxon>
    </lineage>
</organism>
<evidence type="ECO:0000313" key="2">
    <source>
        <dbReference type="Proteomes" id="UP000176998"/>
    </source>
</evidence>
<keyword evidence="2" id="KW-1185">Reference proteome</keyword>
<accession>A0A1G4AYN9</accession>
<proteinExistence type="predicted"/>
<dbReference type="EMBL" id="MJBS01000104">
    <property type="protein sequence ID" value="OHE94215.1"/>
    <property type="molecule type" value="Genomic_DNA"/>
</dbReference>
<gene>
    <name evidence="1" type="ORF">CORC01_10460</name>
</gene>
<sequence length="216" mass="24160">MSARPTEALRIHSPAYTPIRPGRDWSVIFEPRPPLDLEASQHLKYTETGITTSRPRQVSCLSIVDCSRLEKQAYELAFLPGSRDPCGWFTVVVRGVAGLLRGRRPFDNSLRNRSKSRLSWYSVCRLDVLATSGSGCTQWLASPCAVERVRLICEATLQASLMIMSLNDIRLHVQVMGVASQHLPLVLDACVIRTAQKEVIGQPKVTYQIITTRLQN</sequence>
<reference evidence="1 2" key="1">
    <citation type="submission" date="2016-09" db="EMBL/GenBank/DDBJ databases">
        <authorList>
            <person name="Capua I."/>
            <person name="De Benedictis P."/>
            <person name="Joannis T."/>
            <person name="Lombin L.H."/>
            <person name="Cattoli G."/>
        </authorList>
    </citation>
    <scope>NUCLEOTIDE SEQUENCE [LARGE SCALE GENOMIC DNA]</scope>
    <source>
        <strain evidence="1 2">IMI 309357</strain>
    </source>
</reference>
<dbReference type="RefSeq" id="XP_022471378.1">
    <property type="nucleotide sequence ID" value="XM_022622088.1"/>
</dbReference>
<name>A0A1G4AYN9_9PEZI</name>
<dbReference type="AlphaFoldDB" id="A0A1G4AYN9"/>